<evidence type="ECO:0000313" key="2">
    <source>
        <dbReference type="Proteomes" id="UP000663570"/>
    </source>
</evidence>
<sequence length="113" mass="11818">MSAALFGEGSALLARVEAALAPLHAAVAPHRFRLGDLQVQVERSLPEGVEPVLAWSIQEASRAGVRVVAYLAEAADPRPSVRITLVYTLADAASGKPRLLDAAESARVAAFCA</sequence>
<gene>
    <name evidence="1" type="ORF">JY500_21025</name>
</gene>
<reference evidence="1 2" key="1">
    <citation type="submission" date="2021-02" db="EMBL/GenBank/DDBJ databases">
        <title>Niveibacterium changnyeongensis HC41.</title>
        <authorList>
            <person name="Kang M."/>
        </authorList>
    </citation>
    <scope>NUCLEOTIDE SEQUENCE [LARGE SCALE GENOMIC DNA]</scope>
    <source>
        <strain evidence="1 2">HC41</strain>
    </source>
</reference>
<evidence type="ECO:0000313" key="1">
    <source>
        <dbReference type="EMBL" id="QSI76899.1"/>
    </source>
</evidence>
<dbReference type="EMBL" id="CP071060">
    <property type="protein sequence ID" value="QSI76899.1"/>
    <property type="molecule type" value="Genomic_DNA"/>
</dbReference>
<accession>A0ABX7M553</accession>
<organism evidence="1 2">
    <name type="scientific">Niveibacterium microcysteis</name>
    <dbReference type="NCBI Taxonomy" id="2811415"/>
    <lineage>
        <taxon>Bacteria</taxon>
        <taxon>Pseudomonadati</taxon>
        <taxon>Pseudomonadota</taxon>
        <taxon>Betaproteobacteria</taxon>
        <taxon>Rhodocyclales</taxon>
        <taxon>Rhodocyclaceae</taxon>
        <taxon>Niveibacterium</taxon>
    </lineage>
</organism>
<keyword evidence="2" id="KW-1185">Reference proteome</keyword>
<dbReference type="RefSeq" id="WP_206254489.1">
    <property type="nucleotide sequence ID" value="NZ_CP071060.1"/>
</dbReference>
<protein>
    <submittedName>
        <fullName evidence="1">Uncharacterized protein</fullName>
    </submittedName>
</protein>
<proteinExistence type="predicted"/>
<dbReference type="Proteomes" id="UP000663570">
    <property type="component" value="Chromosome"/>
</dbReference>
<name>A0ABX7M553_9RHOO</name>